<evidence type="ECO:0000256" key="13">
    <source>
        <dbReference type="PIRNR" id="PIRNR017288"/>
    </source>
</evidence>
<dbReference type="EC" id="2.7.4.2" evidence="3 13"/>
<keyword evidence="6" id="KW-0547">Nucleotide-binding</keyword>
<dbReference type="GO" id="GO:0019287">
    <property type="term" value="P:isopentenyl diphosphate biosynthetic process, mevalonate pathway"/>
    <property type="evidence" value="ECO:0007669"/>
    <property type="project" value="UniProtKB-UniRule"/>
</dbReference>
<evidence type="ECO:0000313" key="15">
    <source>
        <dbReference type="Proteomes" id="UP000320333"/>
    </source>
</evidence>
<comment type="pathway">
    <text evidence="1 13">Isoprenoid biosynthesis; isopentenyl diphosphate biosynthesis via mevalonate pathway; isopentenyl diphosphate from (R)-mevalonate: step 2/3.</text>
</comment>
<evidence type="ECO:0000256" key="12">
    <source>
        <dbReference type="ARBA" id="ARBA00029326"/>
    </source>
</evidence>
<dbReference type="GO" id="GO:0010142">
    <property type="term" value="P:farnesyl diphosphate biosynthetic process, mevalonate pathway"/>
    <property type="evidence" value="ECO:0007669"/>
    <property type="project" value="TreeGrafter"/>
</dbReference>
<dbReference type="InterPro" id="IPR016005">
    <property type="entry name" value="Erg8"/>
</dbReference>
<dbReference type="AlphaFoldDB" id="A0A507FVT7"/>
<keyword evidence="10 13" id="KW-0443">Lipid metabolism</keyword>
<evidence type="ECO:0000256" key="10">
    <source>
        <dbReference type="ARBA" id="ARBA00023098"/>
    </source>
</evidence>
<reference evidence="14 15" key="1">
    <citation type="journal article" date="2019" name="Sci. Rep.">
        <title>Comparative genomics of chytrid fungi reveal insights into the obligate biotrophic and pathogenic lifestyle of Synchytrium endobioticum.</title>
        <authorList>
            <person name="van de Vossenberg B.T.L.H."/>
            <person name="Warris S."/>
            <person name="Nguyen H.D.T."/>
            <person name="van Gent-Pelzer M.P.E."/>
            <person name="Joly D.L."/>
            <person name="van de Geest H.C."/>
            <person name="Bonants P.J.M."/>
            <person name="Smith D.S."/>
            <person name="Levesque C.A."/>
            <person name="van der Lee T.A.J."/>
        </authorList>
    </citation>
    <scope>NUCLEOTIDE SEQUENCE [LARGE SCALE GENOMIC DNA]</scope>
    <source>
        <strain evidence="14 15">CBS 675.73</strain>
    </source>
</reference>
<dbReference type="InterPro" id="IPR036554">
    <property type="entry name" value="GHMP_kinase_C_sf"/>
</dbReference>
<evidence type="ECO:0000256" key="1">
    <source>
        <dbReference type="ARBA" id="ARBA00005017"/>
    </source>
</evidence>
<evidence type="ECO:0000256" key="9">
    <source>
        <dbReference type="ARBA" id="ARBA00022955"/>
    </source>
</evidence>
<keyword evidence="7 13" id="KW-0418">Kinase</keyword>
<dbReference type="SUPFAM" id="SSF54211">
    <property type="entry name" value="Ribosomal protein S5 domain 2-like"/>
    <property type="match status" value="1"/>
</dbReference>
<dbReference type="Proteomes" id="UP000320333">
    <property type="component" value="Unassembled WGS sequence"/>
</dbReference>
<comment type="similarity">
    <text evidence="2 13">Belongs to the GHMP kinase family. Mevalonate kinase subfamily.</text>
</comment>
<evidence type="ECO:0000256" key="3">
    <source>
        <dbReference type="ARBA" id="ARBA00012958"/>
    </source>
</evidence>
<dbReference type="PANTHER" id="PTHR31814">
    <property type="match status" value="1"/>
</dbReference>
<organism evidence="14 15">
    <name type="scientific">Chytriomyces confervae</name>
    <dbReference type="NCBI Taxonomy" id="246404"/>
    <lineage>
        <taxon>Eukaryota</taxon>
        <taxon>Fungi</taxon>
        <taxon>Fungi incertae sedis</taxon>
        <taxon>Chytridiomycota</taxon>
        <taxon>Chytridiomycota incertae sedis</taxon>
        <taxon>Chytridiomycetes</taxon>
        <taxon>Chytridiales</taxon>
        <taxon>Chytriomycetaceae</taxon>
        <taxon>Chytriomyces</taxon>
    </lineage>
</organism>
<keyword evidence="5 13" id="KW-0808">Transferase</keyword>
<evidence type="ECO:0000256" key="5">
    <source>
        <dbReference type="ARBA" id="ARBA00022679"/>
    </source>
</evidence>
<keyword evidence="8" id="KW-0067">ATP-binding</keyword>
<comment type="caution">
    <text evidence="14">The sequence shown here is derived from an EMBL/GenBank/DDBJ whole genome shotgun (WGS) entry which is preliminary data.</text>
</comment>
<comment type="catalytic activity">
    <reaction evidence="12">
        <text>(R)-5-phosphomevalonate + ATP = (R)-5-diphosphomevalonate + ADP</text>
        <dbReference type="Rhea" id="RHEA:16341"/>
        <dbReference type="ChEBI" id="CHEBI:30616"/>
        <dbReference type="ChEBI" id="CHEBI:57557"/>
        <dbReference type="ChEBI" id="CHEBI:58146"/>
        <dbReference type="ChEBI" id="CHEBI:456216"/>
        <dbReference type="EC" id="2.7.4.2"/>
    </reaction>
    <physiologicalReaction direction="left-to-right" evidence="12">
        <dbReference type="Rhea" id="RHEA:16342"/>
    </physiologicalReaction>
</comment>
<dbReference type="InterPro" id="IPR035102">
    <property type="entry name" value="Phosphomevalonate_kinase"/>
</dbReference>
<dbReference type="PANTHER" id="PTHR31814:SF2">
    <property type="entry name" value="PHOSPHOMEVALONATE KINASE"/>
    <property type="match status" value="1"/>
</dbReference>
<accession>A0A507FVT7</accession>
<protein>
    <recommendedName>
        <fullName evidence="3 13">Phosphomevalonate kinase</fullName>
        <ecNumber evidence="3 13">2.7.4.2</ecNumber>
    </recommendedName>
</protein>
<dbReference type="InterPro" id="IPR014721">
    <property type="entry name" value="Ribsml_uS5_D2-typ_fold_subgr"/>
</dbReference>
<dbReference type="Gene3D" id="3.30.230.10">
    <property type="match status" value="1"/>
</dbReference>
<dbReference type="GO" id="GO:0005524">
    <property type="term" value="F:ATP binding"/>
    <property type="evidence" value="ECO:0007669"/>
    <property type="project" value="UniProtKB-UniRule"/>
</dbReference>
<dbReference type="UniPathway" id="UPA00057">
    <property type="reaction ID" value="UER00099"/>
</dbReference>
<evidence type="ECO:0000256" key="4">
    <source>
        <dbReference type="ARBA" id="ARBA00022516"/>
    </source>
</evidence>
<dbReference type="EMBL" id="QEAP01000002">
    <property type="protein sequence ID" value="TPX78597.1"/>
    <property type="molecule type" value="Genomic_DNA"/>
</dbReference>
<keyword evidence="11 13" id="KW-0753">Steroid metabolism</keyword>
<evidence type="ECO:0000256" key="8">
    <source>
        <dbReference type="ARBA" id="ARBA00022840"/>
    </source>
</evidence>
<dbReference type="GO" id="GO:0004631">
    <property type="term" value="F:phosphomevalonate kinase activity"/>
    <property type="evidence" value="ECO:0007669"/>
    <property type="project" value="UniProtKB-UniRule"/>
</dbReference>
<dbReference type="GO" id="GO:0005777">
    <property type="term" value="C:peroxisome"/>
    <property type="evidence" value="ECO:0007669"/>
    <property type="project" value="TreeGrafter"/>
</dbReference>
<keyword evidence="9 13" id="KW-0752">Steroid biosynthesis</keyword>
<dbReference type="GO" id="GO:0006696">
    <property type="term" value="P:ergosterol biosynthetic process"/>
    <property type="evidence" value="ECO:0007669"/>
    <property type="project" value="TreeGrafter"/>
</dbReference>
<sequence>MNTSATTVVSAPGKVLICGGYLVLDSAYSGLVVGTDSRFYSAVTSSKRSGKEGRRVVVNSPQFDGGRWEYILDNEGRLVPIPGADNKIDRNKYVQYALQLTLSVAANLDQDFDAHFGELLEIVIVGHNDFYSQRPQLDSKNLPVTTASLKSLTPFCPTLTTIANVHKTGLGSSAAMITSLVASLLVHFQAISIQTGSSDEKDIQFTHNMAQFVHCLAQGKVGSGFDVSSAIFGSHLYRRFDPELISGLMARCESVGIERVTANEILEVVRDKMWDSQVQRVQLPPGVRLMLADVDAGSSTPKLVSGVLGWRKANPNEADSLWKELDKENMAVANTLMKISQVALENEVAYQAALAVCSTSVSSAWSTSDSEIVRLFGKVNACFSNVRSLLRKMSQLAKVPIEPESQTRLLDTISQLAGVVMSGVPGAGGFDAIFTLVIENPASKDGTNAAAVENIWKHWTESNVGPLLAGASNGGVECVKLEDVDGLSRFF</sequence>
<gene>
    <name evidence="14" type="primary">ERG8</name>
    <name evidence="14" type="ORF">CcCBS67573_g00121</name>
</gene>
<keyword evidence="4 13" id="KW-0444">Lipid biosynthesis</keyword>
<dbReference type="OrthoDB" id="10262935at2759"/>
<evidence type="ECO:0000256" key="7">
    <source>
        <dbReference type="ARBA" id="ARBA00022777"/>
    </source>
</evidence>
<dbReference type="InterPro" id="IPR020568">
    <property type="entry name" value="Ribosomal_Su5_D2-typ_SF"/>
</dbReference>
<evidence type="ECO:0000313" key="14">
    <source>
        <dbReference type="EMBL" id="TPX78597.1"/>
    </source>
</evidence>
<dbReference type="Gene3D" id="3.30.70.890">
    <property type="entry name" value="GHMP kinase, C-terminal domain"/>
    <property type="match status" value="1"/>
</dbReference>
<proteinExistence type="inferred from homology"/>
<keyword evidence="15" id="KW-1185">Reference proteome</keyword>
<dbReference type="PIRSF" id="PIRSF017288">
    <property type="entry name" value="PMK_GHMP_euk"/>
    <property type="match status" value="1"/>
</dbReference>
<evidence type="ECO:0000256" key="2">
    <source>
        <dbReference type="ARBA" id="ARBA00006495"/>
    </source>
</evidence>
<evidence type="ECO:0000256" key="11">
    <source>
        <dbReference type="ARBA" id="ARBA00023221"/>
    </source>
</evidence>
<dbReference type="STRING" id="246404.A0A507FVT7"/>
<evidence type="ECO:0000256" key="6">
    <source>
        <dbReference type="ARBA" id="ARBA00022741"/>
    </source>
</evidence>
<name>A0A507FVT7_9FUNG</name>